<organism evidence="2 3">
    <name type="scientific">Flavobacterium cupriresistens</name>
    <dbReference type="NCBI Taxonomy" id="2893885"/>
    <lineage>
        <taxon>Bacteria</taxon>
        <taxon>Pseudomonadati</taxon>
        <taxon>Bacteroidota</taxon>
        <taxon>Flavobacteriia</taxon>
        <taxon>Flavobacteriales</taxon>
        <taxon>Flavobacteriaceae</taxon>
        <taxon>Flavobacterium</taxon>
    </lineage>
</organism>
<name>A0ABU4RF60_9FLAO</name>
<dbReference type="EMBL" id="JAWXVI010000004">
    <property type="protein sequence ID" value="MDX6189121.1"/>
    <property type="molecule type" value="Genomic_DNA"/>
</dbReference>
<comment type="caution">
    <text evidence="2">The sequence shown here is derived from an EMBL/GenBank/DDBJ whole genome shotgun (WGS) entry which is preliminary data.</text>
</comment>
<dbReference type="Proteomes" id="UP001273350">
    <property type="component" value="Unassembled WGS sequence"/>
</dbReference>
<evidence type="ECO:0000313" key="2">
    <source>
        <dbReference type="EMBL" id="MDX6189121.1"/>
    </source>
</evidence>
<keyword evidence="1" id="KW-0732">Signal</keyword>
<proteinExistence type="predicted"/>
<evidence type="ECO:0000313" key="3">
    <source>
        <dbReference type="Proteomes" id="UP001273350"/>
    </source>
</evidence>
<evidence type="ECO:0008006" key="4">
    <source>
        <dbReference type="Google" id="ProtNLM"/>
    </source>
</evidence>
<feature type="signal peptide" evidence="1">
    <location>
        <begin position="1"/>
        <end position="18"/>
    </location>
</feature>
<dbReference type="RefSeq" id="WP_047775013.1">
    <property type="nucleotide sequence ID" value="NZ_CP087134.1"/>
</dbReference>
<reference evidence="2 3" key="1">
    <citation type="submission" date="2023-11" db="EMBL/GenBank/DDBJ databases">
        <title>Unpublished Manusciprt.</title>
        <authorList>
            <person name="Saticioglu I.B."/>
            <person name="Ay H."/>
            <person name="Ajmi N."/>
            <person name="Altun S."/>
            <person name="Duman M."/>
        </authorList>
    </citation>
    <scope>NUCLEOTIDE SEQUENCE [LARGE SCALE GENOMIC DNA]</scope>
    <source>
        <strain evidence="2 3">Fl-318</strain>
    </source>
</reference>
<keyword evidence="3" id="KW-1185">Reference proteome</keyword>
<evidence type="ECO:0000256" key="1">
    <source>
        <dbReference type="SAM" id="SignalP"/>
    </source>
</evidence>
<gene>
    <name evidence="2" type="ORF">SGQ83_07170</name>
</gene>
<feature type="chain" id="PRO_5045686338" description="DUF3471 domain-containing protein" evidence="1">
    <location>
        <begin position="19"/>
        <end position="137"/>
    </location>
</feature>
<sequence length="137" mass="15784">MKKYVLLLSLVFTSISFAQTISSKIETTSPEQYEFLKKVSEYYSDIPLTKQITNFYADGKIIDSKQEFDLRGTPFSAYSLGLGPYNQKVTFNYTTKADGKSHGDVTLFDGDYYKTIYYDDKKEFELFVNGKSVYVKK</sequence>
<protein>
    <recommendedName>
        <fullName evidence="4">DUF3471 domain-containing protein</fullName>
    </recommendedName>
</protein>
<accession>A0ABU4RF60</accession>